<gene>
    <name evidence="1" type="ORF">FisN_10Lu423</name>
</gene>
<reference evidence="1 2" key="1">
    <citation type="journal article" date="2015" name="Plant Cell">
        <title>Oil accumulation by the oleaginous diatom Fistulifera solaris as revealed by the genome and transcriptome.</title>
        <authorList>
            <person name="Tanaka T."/>
            <person name="Maeda Y."/>
            <person name="Veluchamy A."/>
            <person name="Tanaka M."/>
            <person name="Abida H."/>
            <person name="Marechal E."/>
            <person name="Bowler C."/>
            <person name="Muto M."/>
            <person name="Sunaga Y."/>
            <person name="Tanaka M."/>
            <person name="Yoshino T."/>
            <person name="Taniguchi T."/>
            <person name="Fukuda Y."/>
            <person name="Nemoto M."/>
            <person name="Matsumoto M."/>
            <person name="Wong P.S."/>
            <person name="Aburatani S."/>
            <person name="Fujibuchi W."/>
        </authorList>
    </citation>
    <scope>NUCLEOTIDE SEQUENCE [LARGE SCALE GENOMIC DNA]</scope>
    <source>
        <strain evidence="1 2">JPCC DA0580</strain>
    </source>
</reference>
<sequence>MQPESHKNDPILQLVPLDNLSTLQMAFRLDVFGQFTPIFQFVREPTRLDAIDWEKYPKMAIWRENGTLISIGDDESFTNRKKLSFTLEKVGKHSLLCEIYGNFDDAAMAETAAWFWSLQHPEGGSLFINHAGREMQPHCVFDYSILQPEQLARILDSNPMRHLHLQTGNGLQNNPLCSHRDHKGTAFVDALKQRDSRFGSLRINCAPDMMPFSRDDLQQLLQLENVFEKLTLNSVEEDLVLLPLSAKVRVLKYDLDGYGIRGADLDSIDIAARDLDLRFDFQCNYNWVEVLTSFFNRVASLGHFEKLRLSVGHSVDSICFEQTIPIVQALKRAVGSNPKLMCLDLSDIQFLFDWPEHFAEIFQSLEVHNELRTLVLSSYPPTYYDEEPDYQAYYSILERLLFRNRNITVVNESGKVCSNGTSIDRLYAMHRFYHGSRSRVKEEPSLLRPLLVTTALRESASNNLQLTCVLLSHNVDILCELVDNADFEQIAGPQSTVMDVASVPTLDDGEICSKRKSELHPSHAAKKALT</sequence>
<evidence type="ECO:0000313" key="1">
    <source>
        <dbReference type="EMBL" id="GAX17704.1"/>
    </source>
</evidence>
<proteinExistence type="predicted"/>
<keyword evidence="2" id="KW-1185">Reference proteome</keyword>
<name>A0A1Z5JUH8_FISSO</name>
<dbReference type="AlphaFoldDB" id="A0A1Z5JUH8"/>
<protein>
    <submittedName>
        <fullName evidence="1">Uncharacterized protein</fullName>
    </submittedName>
</protein>
<dbReference type="Proteomes" id="UP000198406">
    <property type="component" value="Unassembled WGS sequence"/>
</dbReference>
<evidence type="ECO:0000313" key="2">
    <source>
        <dbReference type="Proteomes" id="UP000198406"/>
    </source>
</evidence>
<comment type="caution">
    <text evidence="1">The sequence shown here is derived from an EMBL/GenBank/DDBJ whole genome shotgun (WGS) entry which is preliminary data.</text>
</comment>
<dbReference type="EMBL" id="BDSP01000120">
    <property type="protein sequence ID" value="GAX17704.1"/>
    <property type="molecule type" value="Genomic_DNA"/>
</dbReference>
<dbReference type="OrthoDB" id="120976at2759"/>
<dbReference type="InParanoid" id="A0A1Z5JUH8"/>
<accession>A0A1Z5JUH8</accession>
<organism evidence="1 2">
    <name type="scientific">Fistulifera solaris</name>
    <name type="common">Oleaginous diatom</name>
    <dbReference type="NCBI Taxonomy" id="1519565"/>
    <lineage>
        <taxon>Eukaryota</taxon>
        <taxon>Sar</taxon>
        <taxon>Stramenopiles</taxon>
        <taxon>Ochrophyta</taxon>
        <taxon>Bacillariophyta</taxon>
        <taxon>Bacillariophyceae</taxon>
        <taxon>Bacillariophycidae</taxon>
        <taxon>Naviculales</taxon>
        <taxon>Naviculaceae</taxon>
        <taxon>Fistulifera</taxon>
    </lineage>
</organism>